<dbReference type="InParanoid" id="A0A2K1J3C4"/>
<organism evidence="1">
    <name type="scientific">Physcomitrium patens</name>
    <name type="common">Spreading-leaved earth moss</name>
    <name type="synonym">Physcomitrella patens</name>
    <dbReference type="NCBI Taxonomy" id="3218"/>
    <lineage>
        <taxon>Eukaryota</taxon>
        <taxon>Viridiplantae</taxon>
        <taxon>Streptophyta</taxon>
        <taxon>Embryophyta</taxon>
        <taxon>Bryophyta</taxon>
        <taxon>Bryophytina</taxon>
        <taxon>Bryopsida</taxon>
        <taxon>Funariidae</taxon>
        <taxon>Funariales</taxon>
        <taxon>Funariaceae</taxon>
        <taxon>Physcomitrium</taxon>
    </lineage>
</organism>
<dbReference type="EMBL" id="ABEU02000017">
    <property type="protein sequence ID" value="PNR36023.1"/>
    <property type="molecule type" value="Genomic_DNA"/>
</dbReference>
<reference evidence="1 3" key="1">
    <citation type="journal article" date="2008" name="Science">
        <title>The Physcomitrella genome reveals evolutionary insights into the conquest of land by plants.</title>
        <authorList>
            <person name="Rensing S."/>
            <person name="Lang D."/>
            <person name="Zimmer A."/>
            <person name="Terry A."/>
            <person name="Salamov A."/>
            <person name="Shapiro H."/>
            <person name="Nishiyama T."/>
            <person name="Perroud P.-F."/>
            <person name="Lindquist E."/>
            <person name="Kamisugi Y."/>
            <person name="Tanahashi T."/>
            <person name="Sakakibara K."/>
            <person name="Fujita T."/>
            <person name="Oishi K."/>
            <person name="Shin-I T."/>
            <person name="Kuroki Y."/>
            <person name="Toyoda A."/>
            <person name="Suzuki Y."/>
            <person name="Hashimoto A."/>
            <person name="Yamaguchi K."/>
            <person name="Sugano A."/>
            <person name="Kohara Y."/>
            <person name="Fujiyama A."/>
            <person name="Anterola A."/>
            <person name="Aoki S."/>
            <person name="Ashton N."/>
            <person name="Barbazuk W.B."/>
            <person name="Barker E."/>
            <person name="Bennetzen J."/>
            <person name="Bezanilla M."/>
            <person name="Blankenship R."/>
            <person name="Cho S.H."/>
            <person name="Dutcher S."/>
            <person name="Estelle M."/>
            <person name="Fawcett J.A."/>
            <person name="Gundlach H."/>
            <person name="Hanada K."/>
            <person name="Heyl A."/>
            <person name="Hicks K.A."/>
            <person name="Hugh J."/>
            <person name="Lohr M."/>
            <person name="Mayer K."/>
            <person name="Melkozernov A."/>
            <person name="Murata T."/>
            <person name="Nelson D."/>
            <person name="Pils B."/>
            <person name="Prigge M."/>
            <person name="Reiss B."/>
            <person name="Renner T."/>
            <person name="Rombauts S."/>
            <person name="Rushton P."/>
            <person name="Sanderfoot A."/>
            <person name="Schween G."/>
            <person name="Shiu S.-H."/>
            <person name="Stueber K."/>
            <person name="Theodoulou F.L."/>
            <person name="Tu H."/>
            <person name="Van de Peer Y."/>
            <person name="Verrier P.J."/>
            <person name="Waters E."/>
            <person name="Wood A."/>
            <person name="Yang L."/>
            <person name="Cove D."/>
            <person name="Cuming A."/>
            <person name="Hasebe M."/>
            <person name="Lucas S."/>
            <person name="Mishler D.B."/>
            <person name="Reski R."/>
            <person name="Grigoriev I."/>
            <person name="Quatrano R.S."/>
            <person name="Boore J.L."/>
        </authorList>
    </citation>
    <scope>NUCLEOTIDE SEQUENCE [LARGE SCALE GENOMIC DNA]</scope>
    <source>
        <strain evidence="2 3">cv. Gransden 2004</strain>
    </source>
</reference>
<reference evidence="1 3" key="2">
    <citation type="journal article" date="2018" name="Plant J.">
        <title>The Physcomitrella patens chromosome-scale assembly reveals moss genome structure and evolution.</title>
        <authorList>
            <person name="Lang D."/>
            <person name="Ullrich K.K."/>
            <person name="Murat F."/>
            <person name="Fuchs J."/>
            <person name="Jenkins J."/>
            <person name="Haas F.B."/>
            <person name="Piednoel M."/>
            <person name="Gundlach H."/>
            <person name="Van Bel M."/>
            <person name="Meyberg R."/>
            <person name="Vives C."/>
            <person name="Morata J."/>
            <person name="Symeonidi A."/>
            <person name="Hiss M."/>
            <person name="Muchero W."/>
            <person name="Kamisugi Y."/>
            <person name="Saleh O."/>
            <person name="Blanc G."/>
            <person name="Decker E.L."/>
            <person name="van Gessel N."/>
            <person name="Grimwood J."/>
            <person name="Hayes R.D."/>
            <person name="Graham S.W."/>
            <person name="Gunter L.E."/>
            <person name="McDaniel S.F."/>
            <person name="Hoernstein S.N.W."/>
            <person name="Larsson A."/>
            <person name="Li F.W."/>
            <person name="Perroud P.F."/>
            <person name="Phillips J."/>
            <person name="Ranjan P."/>
            <person name="Rokshar D.S."/>
            <person name="Rothfels C.J."/>
            <person name="Schneider L."/>
            <person name="Shu S."/>
            <person name="Stevenson D.W."/>
            <person name="Thummler F."/>
            <person name="Tillich M."/>
            <person name="Villarreal Aguilar J.C."/>
            <person name="Widiez T."/>
            <person name="Wong G.K."/>
            <person name="Wymore A."/>
            <person name="Zhang Y."/>
            <person name="Zimmer A.D."/>
            <person name="Quatrano R.S."/>
            <person name="Mayer K.F.X."/>
            <person name="Goodstein D."/>
            <person name="Casacuberta J.M."/>
            <person name="Vandepoele K."/>
            <person name="Reski R."/>
            <person name="Cuming A.C."/>
            <person name="Tuskan G.A."/>
            <person name="Maumus F."/>
            <person name="Salse J."/>
            <person name="Schmutz J."/>
            <person name="Rensing S.A."/>
        </authorList>
    </citation>
    <scope>NUCLEOTIDE SEQUENCE [LARGE SCALE GENOMIC DNA]</scope>
    <source>
        <strain evidence="2 3">cv. Gransden 2004</strain>
    </source>
</reference>
<proteinExistence type="predicted"/>
<reference evidence="2" key="3">
    <citation type="submission" date="2020-12" db="UniProtKB">
        <authorList>
            <consortium name="EnsemblPlants"/>
        </authorList>
    </citation>
    <scope>IDENTIFICATION</scope>
</reference>
<accession>A0A2K1J3C4</accession>
<gene>
    <name evidence="1" type="ORF">PHYPA_021873</name>
</gene>
<evidence type="ECO:0000313" key="3">
    <source>
        <dbReference type="Proteomes" id="UP000006727"/>
    </source>
</evidence>
<evidence type="ECO:0000313" key="1">
    <source>
        <dbReference type="EMBL" id="PNR36023.1"/>
    </source>
</evidence>
<dbReference type="EnsemblPlants" id="Pp3c17_9960V3.1">
    <property type="protein sequence ID" value="Pp3c17_9960V3.1"/>
    <property type="gene ID" value="Pp3c17_9960"/>
</dbReference>
<sequence length="89" mass="9828">MHWLESTGPLTEQDLLSFHGVVTITTTLAASDPNLKKCASAKSLFPSIRLALARQISQQRAESFLPWPASNPSIRFWKPASSSTPAYDR</sequence>
<name>A0A2K1J3C4_PHYPA</name>
<dbReference type="Gramene" id="Pp3c17_9960V3.1">
    <property type="protein sequence ID" value="Pp3c17_9960V3.1"/>
    <property type="gene ID" value="Pp3c17_9960"/>
</dbReference>
<dbReference type="Proteomes" id="UP000006727">
    <property type="component" value="Chromosome 17"/>
</dbReference>
<dbReference type="AlphaFoldDB" id="A0A2K1J3C4"/>
<keyword evidence="3" id="KW-1185">Reference proteome</keyword>
<protein>
    <submittedName>
        <fullName evidence="1 2">Uncharacterized protein</fullName>
    </submittedName>
</protein>
<evidence type="ECO:0000313" key="2">
    <source>
        <dbReference type="EnsemblPlants" id="Pp3c17_9960V3.1"/>
    </source>
</evidence>